<keyword evidence="1" id="KW-0677">Repeat</keyword>
<dbReference type="Pfam" id="PF22939">
    <property type="entry name" value="WHD_GPIID"/>
    <property type="match status" value="1"/>
</dbReference>
<feature type="repeat" description="ANK" evidence="3">
    <location>
        <begin position="1032"/>
        <end position="1066"/>
    </location>
</feature>
<dbReference type="PRINTS" id="PR01415">
    <property type="entry name" value="ANKYRIN"/>
</dbReference>
<protein>
    <submittedName>
        <fullName evidence="6">Ankyrin-3</fullName>
    </submittedName>
</protein>
<feature type="domain" description="GPI inositol-deacylase winged helix" evidence="4">
    <location>
        <begin position="459"/>
        <end position="535"/>
    </location>
</feature>
<dbReference type="PROSITE" id="PS50297">
    <property type="entry name" value="ANK_REP_REGION"/>
    <property type="match status" value="7"/>
</dbReference>
<dbReference type="InterPro" id="IPR027417">
    <property type="entry name" value="P-loop_NTPase"/>
</dbReference>
<dbReference type="InterPro" id="IPR036770">
    <property type="entry name" value="Ankyrin_rpt-contain_sf"/>
</dbReference>
<evidence type="ECO:0000313" key="7">
    <source>
        <dbReference type="Proteomes" id="UP000030106"/>
    </source>
</evidence>
<accession>A0A0A2V563</accession>
<dbReference type="Gene3D" id="1.25.40.20">
    <property type="entry name" value="Ankyrin repeat-containing domain"/>
    <property type="match status" value="6"/>
</dbReference>
<evidence type="ECO:0000256" key="1">
    <source>
        <dbReference type="ARBA" id="ARBA00022737"/>
    </source>
</evidence>
<dbReference type="InterPro" id="IPR051165">
    <property type="entry name" value="Multifunctional_ANK_Repeat"/>
</dbReference>
<dbReference type="Gene3D" id="3.40.50.300">
    <property type="entry name" value="P-loop containing nucleotide triphosphate hydrolases"/>
    <property type="match status" value="1"/>
</dbReference>
<evidence type="ECO:0000259" key="4">
    <source>
        <dbReference type="Pfam" id="PF22939"/>
    </source>
</evidence>
<feature type="repeat" description="ANK" evidence="3">
    <location>
        <begin position="640"/>
        <end position="672"/>
    </location>
</feature>
<feature type="repeat" description="ANK" evidence="3">
    <location>
        <begin position="823"/>
        <end position="855"/>
    </location>
</feature>
<proteinExistence type="predicted"/>
<name>A0A0A2V563_BEABA</name>
<feature type="repeat" description="ANK" evidence="3">
    <location>
        <begin position="1067"/>
        <end position="1099"/>
    </location>
</feature>
<feature type="domain" description="Nephrocystin 3-like N-terminal" evidence="5">
    <location>
        <begin position="183"/>
        <end position="348"/>
    </location>
</feature>
<dbReference type="Pfam" id="PF24883">
    <property type="entry name" value="NPHP3_N"/>
    <property type="match status" value="1"/>
</dbReference>
<comment type="caution">
    <text evidence="6">The sequence shown here is derived from an EMBL/GenBank/DDBJ whole genome shotgun (WGS) entry which is preliminary data.</text>
</comment>
<dbReference type="SUPFAM" id="SSF52540">
    <property type="entry name" value="P-loop containing nucleoside triphosphate hydrolases"/>
    <property type="match status" value="1"/>
</dbReference>
<dbReference type="InterPro" id="IPR002110">
    <property type="entry name" value="Ankyrin_rpt"/>
</dbReference>
<feature type="repeat" description="ANK" evidence="3">
    <location>
        <begin position="673"/>
        <end position="694"/>
    </location>
</feature>
<dbReference type="eggNOG" id="KOG4177">
    <property type="taxonomic scope" value="Eukaryota"/>
</dbReference>
<dbReference type="SUPFAM" id="SSF48403">
    <property type="entry name" value="Ankyrin repeat"/>
    <property type="match status" value="3"/>
</dbReference>
<dbReference type="OrthoDB" id="448455at2759"/>
<sequence>MSLGFHISDFITFIELANRIRKDFIDAPSQFDRISSESLSIVLQDTEIVLSGCETDETQKAHLQEIACRCHKALLDLEKAVGKYSELKPAGQNIEEKVKRVWKRLQWEPQDVRDVRDQLTWNVSLLSASVEQLSSRTIFAAKRGIDYLAHQQENLERLAILDWLTKVDYAPLQSNLINQRQPGTGQWLLDAPEFQTWQSSEKGTLFCPGIPGAGKTMLTATVIDNLITHFTNDETIAVAYIYCDFRRTQEQRAEDLLASLLKQLAQVQPSLPDIVTLLYHEHLRKRTQASFDEISQALRSVTAMYQRVFIIVDALDECQITNGCRSKFVGEIFRLKAECPVSFFATSRFIPSITDRFEESASLEIRATAEDVRRYVRSRLSELPSFVERSSDLQEEVVAGIVKAVDGMFLLAKLHLESLIEKTNPKAMRAAIAKLPSGSDAYDKAYYSAMERIEGQLDGHQKLAKEVLSWLTCARRPLSITELQHALAVEFGEHEFDEENITQLEDMISVCGGLAEVDKSSGLIKIVHYTTQEFFERTHHRWFPDAESRNTRVCVTYLSYTVFASGFCHTDTDFEDRLHVNPFYNYAARNWGHHAREALSLHQEVYEFLRSYNLIESASQALMAARAWPGCSGFSQRVPRQLTGLHLAAHFGIEKAVETLIQHEADADARDDAGRTPLSWAAASGHETVVKLLMMIDYVEVNLQDNNGRTPLSWAAEFGQEAVVKMLLAIKDVIENSSLGLASSIACSSGTTDFAGLFPRKMVNATLADKAGRTPLHWASENGHVEVLKLLLEYRPPALPANRGATKKHAADVPSSLNMRDTTSKTPLHYAALHSWTNCVRLLLTRGAKITADMDNMTALHYAVSKSSKEMARCFLDAGISIHTGVQRRDWSEVDSEIKARCEPHNSSSSVVDCSSQHGLTALHYATLVGCEQMTDLFLAHGANPNVRSEYGETPLHLALKQDLYGPSWLNAPDRWNDPVYRIEAALDNIGYNPNDEDEYSNTRDLIEQRRLAVLTLLLNKGSTDVNAKDTYGASSLHCVKYESNKAPNIIKLLIESGADISAKNNQGQTALHLACSEPCLLSFIALVKQGADIAAVDLEGFNAVHYAAHTGNTKLVNVMAQKWPATLVAARDKRGRNALHHLTRESYHADEEAIKSLVSAGVSVKDLDDKGSSPLSLYLTTFLPLPPNAAGVVRLFLRCGSNSSFKTHFELSLAHLYAQSCESRVEVLQTLEEFGVDLAAKDCEGRTLLHYAAMAGSLTEQAFHFLRDKAGLDKNLQDRYGKTPLQYATEERRKERDPFIYDSDRWSRTEEILLRVPELS</sequence>
<feature type="repeat" description="ANK" evidence="3">
    <location>
        <begin position="771"/>
        <end position="793"/>
    </location>
</feature>
<dbReference type="PROSITE" id="PS50088">
    <property type="entry name" value="ANK_REPEAT"/>
    <property type="match status" value="8"/>
</dbReference>
<evidence type="ECO:0000313" key="6">
    <source>
        <dbReference type="EMBL" id="KGQ02961.1"/>
    </source>
</evidence>
<evidence type="ECO:0000259" key="5">
    <source>
        <dbReference type="Pfam" id="PF24883"/>
    </source>
</evidence>
<dbReference type="STRING" id="1245745.A0A0A2V563"/>
<organism evidence="6 7">
    <name type="scientific">Beauveria bassiana D1-5</name>
    <dbReference type="NCBI Taxonomy" id="1245745"/>
    <lineage>
        <taxon>Eukaryota</taxon>
        <taxon>Fungi</taxon>
        <taxon>Dikarya</taxon>
        <taxon>Ascomycota</taxon>
        <taxon>Pezizomycotina</taxon>
        <taxon>Sordariomycetes</taxon>
        <taxon>Hypocreomycetidae</taxon>
        <taxon>Hypocreales</taxon>
        <taxon>Cordycipitaceae</taxon>
        <taxon>Beauveria</taxon>
    </lineage>
</organism>
<dbReference type="InterPro" id="IPR054471">
    <property type="entry name" value="GPIID_WHD"/>
</dbReference>
<dbReference type="InterPro" id="IPR056884">
    <property type="entry name" value="NPHP3-like_N"/>
</dbReference>
<dbReference type="PANTHER" id="PTHR24123">
    <property type="entry name" value="ANKYRIN REPEAT-CONTAINING"/>
    <property type="match status" value="1"/>
</dbReference>
<dbReference type="PANTHER" id="PTHR24123:SF33">
    <property type="entry name" value="PROTEIN HOS4"/>
    <property type="match status" value="1"/>
</dbReference>
<feature type="repeat" description="ANK" evidence="3">
    <location>
        <begin position="707"/>
        <end position="728"/>
    </location>
</feature>
<dbReference type="Proteomes" id="UP000030106">
    <property type="component" value="Unassembled WGS sequence"/>
</dbReference>
<dbReference type="HOGENOM" id="CLU_000288_34_23_1"/>
<feature type="repeat" description="ANK" evidence="3">
    <location>
        <begin position="918"/>
        <end position="950"/>
    </location>
</feature>
<evidence type="ECO:0000256" key="3">
    <source>
        <dbReference type="PROSITE-ProRule" id="PRU00023"/>
    </source>
</evidence>
<reference evidence="6 7" key="1">
    <citation type="submission" date="2012-10" db="EMBL/GenBank/DDBJ databases">
        <title>Genome sequencing and analysis of entomopathogenic fungi Beauveria bassiana D1-5.</title>
        <authorList>
            <person name="Li Q."/>
            <person name="Wang L."/>
            <person name="Zhang Z."/>
            <person name="Wang Q."/>
            <person name="Ren J."/>
            <person name="Wang M."/>
            <person name="Xu W."/>
            <person name="Wang J."/>
            <person name="Lu Y."/>
            <person name="Du Q."/>
            <person name="Sun Z."/>
        </authorList>
    </citation>
    <scope>NUCLEOTIDE SEQUENCE [LARGE SCALE GENOMIC DNA]</scope>
    <source>
        <strain evidence="6 7">D1-5</strain>
    </source>
</reference>
<dbReference type="EMBL" id="ANFO01001307">
    <property type="protein sequence ID" value="KGQ02961.1"/>
    <property type="molecule type" value="Genomic_DNA"/>
</dbReference>
<dbReference type="SMART" id="SM00248">
    <property type="entry name" value="ANK"/>
    <property type="match status" value="15"/>
</dbReference>
<dbReference type="Pfam" id="PF12796">
    <property type="entry name" value="Ank_2"/>
    <property type="match status" value="6"/>
</dbReference>
<evidence type="ECO:0000256" key="2">
    <source>
        <dbReference type="ARBA" id="ARBA00023043"/>
    </source>
</evidence>
<keyword evidence="2 3" id="KW-0040">ANK repeat</keyword>
<gene>
    <name evidence="6" type="ORF">BBAD15_g11822</name>
</gene>